<gene>
    <name evidence="2" type="ORF">EVAR_43602_1</name>
</gene>
<reference evidence="2 3" key="1">
    <citation type="journal article" date="2019" name="Commun. Biol.">
        <title>The bagworm genome reveals a unique fibroin gene that provides high tensile strength.</title>
        <authorList>
            <person name="Kono N."/>
            <person name="Nakamura H."/>
            <person name="Ohtoshi R."/>
            <person name="Tomita M."/>
            <person name="Numata K."/>
            <person name="Arakawa K."/>
        </authorList>
    </citation>
    <scope>NUCLEOTIDE SEQUENCE [LARGE SCALE GENOMIC DNA]</scope>
</reference>
<accession>A0A4C1XHJ6</accession>
<evidence type="ECO:0000313" key="2">
    <source>
        <dbReference type="EMBL" id="GBP61665.1"/>
    </source>
</evidence>
<comment type="caution">
    <text evidence="2">The sequence shown here is derived from an EMBL/GenBank/DDBJ whole genome shotgun (WGS) entry which is preliminary data.</text>
</comment>
<sequence length="118" mass="13245">MDRTRSARSTPARRAGHHSFRFRRYVRRDHLKIVTITESCSGAEESTHRMCVRRRRRRPRAGPRLSSIIGVVNGSLFESKPTQIENGTGAVGAGLDRGRGDAVIAPRPRGLSRRQKLT</sequence>
<feature type="region of interest" description="Disordered" evidence="1">
    <location>
        <begin position="80"/>
        <end position="118"/>
    </location>
</feature>
<dbReference type="Proteomes" id="UP000299102">
    <property type="component" value="Unassembled WGS sequence"/>
</dbReference>
<proteinExistence type="predicted"/>
<evidence type="ECO:0000313" key="3">
    <source>
        <dbReference type="Proteomes" id="UP000299102"/>
    </source>
</evidence>
<dbReference type="EMBL" id="BGZK01000819">
    <property type="protein sequence ID" value="GBP61665.1"/>
    <property type="molecule type" value="Genomic_DNA"/>
</dbReference>
<protein>
    <submittedName>
        <fullName evidence="2">Uncharacterized protein</fullName>
    </submittedName>
</protein>
<name>A0A4C1XHJ6_EUMVA</name>
<evidence type="ECO:0000256" key="1">
    <source>
        <dbReference type="SAM" id="MobiDB-lite"/>
    </source>
</evidence>
<keyword evidence="3" id="KW-1185">Reference proteome</keyword>
<dbReference type="AlphaFoldDB" id="A0A4C1XHJ6"/>
<organism evidence="2 3">
    <name type="scientific">Eumeta variegata</name>
    <name type="common">Bagworm moth</name>
    <name type="synonym">Eumeta japonica</name>
    <dbReference type="NCBI Taxonomy" id="151549"/>
    <lineage>
        <taxon>Eukaryota</taxon>
        <taxon>Metazoa</taxon>
        <taxon>Ecdysozoa</taxon>
        <taxon>Arthropoda</taxon>
        <taxon>Hexapoda</taxon>
        <taxon>Insecta</taxon>
        <taxon>Pterygota</taxon>
        <taxon>Neoptera</taxon>
        <taxon>Endopterygota</taxon>
        <taxon>Lepidoptera</taxon>
        <taxon>Glossata</taxon>
        <taxon>Ditrysia</taxon>
        <taxon>Tineoidea</taxon>
        <taxon>Psychidae</taxon>
        <taxon>Oiketicinae</taxon>
        <taxon>Eumeta</taxon>
    </lineage>
</organism>